<evidence type="ECO:0000313" key="2">
    <source>
        <dbReference type="Proteomes" id="UP000748332"/>
    </source>
</evidence>
<sequence length="152" mass="16939">MSKTVDTLRQDLFRFKKEKNKDLSAIVEIVLSVIKNQEIAEGKDLTEDEAIGVLRSESKKMVEPIELFEKAGRKDLFDQATAQKAYIDGFLPTLMSPDEVHSVVEKVVQEMGELTIRDLGRVMGKAMQELKGKADGAVVKSEVEKILRGSGE</sequence>
<name>A0A955I5Z9_9BACT</name>
<dbReference type="Gene3D" id="1.10.1510.10">
    <property type="entry name" value="Uncharacterised protein YqeY/AIM41 PF09424, N-terminal domain"/>
    <property type="match status" value="1"/>
</dbReference>
<organism evidence="1 2">
    <name type="scientific">Candidatus Dojkabacteria bacterium</name>
    <dbReference type="NCBI Taxonomy" id="2099670"/>
    <lineage>
        <taxon>Bacteria</taxon>
        <taxon>Candidatus Dojkabacteria</taxon>
    </lineage>
</organism>
<dbReference type="Proteomes" id="UP000748332">
    <property type="component" value="Unassembled WGS sequence"/>
</dbReference>
<reference evidence="1" key="1">
    <citation type="submission" date="2020-04" db="EMBL/GenBank/DDBJ databases">
        <authorList>
            <person name="Zhang T."/>
        </authorList>
    </citation>
    <scope>NUCLEOTIDE SEQUENCE</scope>
    <source>
        <strain evidence="1">HKST-UBA16</strain>
    </source>
</reference>
<dbReference type="Gene3D" id="1.10.10.410">
    <property type="match status" value="1"/>
</dbReference>
<dbReference type="InterPro" id="IPR023168">
    <property type="entry name" value="GatB_Yqey_C_2"/>
</dbReference>
<accession>A0A955I5Z9</accession>
<dbReference type="PANTHER" id="PTHR28055">
    <property type="entry name" value="ALTERED INHERITANCE OF MITOCHONDRIA PROTEIN 41, MITOCHONDRIAL"/>
    <property type="match status" value="1"/>
</dbReference>
<dbReference type="EMBL" id="JAGQLM010000100">
    <property type="protein sequence ID" value="MCA9375163.1"/>
    <property type="molecule type" value="Genomic_DNA"/>
</dbReference>
<dbReference type="AlphaFoldDB" id="A0A955I5Z9"/>
<reference evidence="1" key="2">
    <citation type="journal article" date="2021" name="Microbiome">
        <title>Successional dynamics and alternative stable states in a saline activated sludge microbial community over 9 years.</title>
        <authorList>
            <person name="Wang Y."/>
            <person name="Ye J."/>
            <person name="Ju F."/>
            <person name="Liu L."/>
            <person name="Boyd J.A."/>
            <person name="Deng Y."/>
            <person name="Parks D.H."/>
            <person name="Jiang X."/>
            <person name="Yin X."/>
            <person name="Woodcroft B.J."/>
            <person name="Tyson G.W."/>
            <person name="Hugenholtz P."/>
            <person name="Polz M.F."/>
            <person name="Zhang T."/>
        </authorList>
    </citation>
    <scope>NUCLEOTIDE SEQUENCE</scope>
    <source>
        <strain evidence="1">HKST-UBA16</strain>
    </source>
</reference>
<protein>
    <submittedName>
        <fullName evidence="1">GatB/YqeY domain-containing protein</fullName>
    </submittedName>
</protein>
<dbReference type="Pfam" id="PF09424">
    <property type="entry name" value="YqeY"/>
    <property type="match status" value="1"/>
</dbReference>
<dbReference type="GO" id="GO:0016884">
    <property type="term" value="F:carbon-nitrogen ligase activity, with glutamine as amido-N-donor"/>
    <property type="evidence" value="ECO:0007669"/>
    <property type="project" value="InterPro"/>
</dbReference>
<dbReference type="InterPro" id="IPR042184">
    <property type="entry name" value="YqeY/Aim41_N"/>
</dbReference>
<comment type="caution">
    <text evidence="1">The sequence shown here is derived from an EMBL/GenBank/DDBJ whole genome shotgun (WGS) entry which is preliminary data.</text>
</comment>
<evidence type="ECO:0000313" key="1">
    <source>
        <dbReference type="EMBL" id="MCA9375163.1"/>
    </source>
</evidence>
<dbReference type="InterPro" id="IPR003789">
    <property type="entry name" value="Asn/Gln_tRNA_amidoTrase-B-like"/>
</dbReference>
<dbReference type="PANTHER" id="PTHR28055:SF1">
    <property type="entry name" value="ALTERED INHERITANCE OF MITOCHONDRIA PROTEIN 41, MITOCHONDRIAL"/>
    <property type="match status" value="1"/>
</dbReference>
<proteinExistence type="predicted"/>
<gene>
    <name evidence="1" type="ORF">KC622_02425</name>
</gene>
<dbReference type="InterPro" id="IPR019004">
    <property type="entry name" value="YqeY/Aim41"/>
</dbReference>
<dbReference type="SUPFAM" id="SSF89095">
    <property type="entry name" value="GatB/YqeY motif"/>
    <property type="match status" value="1"/>
</dbReference>